<dbReference type="AlphaFoldDB" id="A0A2G9S482"/>
<dbReference type="EMBL" id="KV928379">
    <property type="protein sequence ID" value="PIO34942.1"/>
    <property type="molecule type" value="Genomic_DNA"/>
</dbReference>
<name>A0A2G9S482_AQUCT</name>
<dbReference type="GO" id="GO:0036038">
    <property type="term" value="C:MKS complex"/>
    <property type="evidence" value="ECO:0007669"/>
    <property type="project" value="InterPro"/>
</dbReference>
<dbReference type="GO" id="GO:0060271">
    <property type="term" value="P:cilium assembly"/>
    <property type="evidence" value="ECO:0007669"/>
    <property type="project" value="InterPro"/>
</dbReference>
<keyword evidence="2" id="KW-1185">Reference proteome</keyword>
<accession>A0A2G9S482</accession>
<dbReference type="Proteomes" id="UP000228934">
    <property type="component" value="Unassembled WGS sequence"/>
</dbReference>
<organism evidence="1 2">
    <name type="scientific">Aquarana catesbeiana</name>
    <name type="common">American bullfrog</name>
    <name type="synonym">Rana catesbeiana</name>
    <dbReference type="NCBI Taxonomy" id="8400"/>
    <lineage>
        <taxon>Eukaryota</taxon>
        <taxon>Metazoa</taxon>
        <taxon>Chordata</taxon>
        <taxon>Craniata</taxon>
        <taxon>Vertebrata</taxon>
        <taxon>Euteleostomi</taxon>
        <taxon>Amphibia</taxon>
        <taxon>Batrachia</taxon>
        <taxon>Anura</taxon>
        <taxon>Neobatrachia</taxon>
        <taxon>Ranoidea</taxon>
        <taxon>Ranidae</taxon>
        <taxon>Aquarana</taxon>
    </lineage>
</organism>
<dbReference type="Pfam" id="PF09773">
    <property type="entry name" value="Meckelin"/>
    <property type="match status" value="1"/>
</dbReference>
<evidence type="ECO:0000313" key="1">
    <source>
        <dbReference type="EMBL" id="PIO34942.1"/>
    </source>
</evidence>
<dbReference type="OrthoDB" id="419138at2759"/>
<dbReference type="EMBL" id="KV928379">
    <property type="protein sequence ID" value="PIO34941.1"/>
    <property type="molecule type" value="Genomic_DNA"/>
</dbReference>
<sequence length="159" mass="18453">MSNISVFILSHKRYGYYIHGRSVHGHSDTNMEEMNLNLKREAENMCSQRGLQPNSDIQTFQISISGRVRTQFDRIHSNLTKNHGPSRFLQNSPTASEQSTKAYHTMNKFLSAFIDHAFKDMDYFVKDKLLLERCFRHIRGVAGQKNLASKTLIDERFLI</sequence>
<evidence type="ECO:0000313" key="2">
    <source>
        <dbReference type="Proteomes" id="UP000228934"/>
    </source>
</evidence>
<dbReference type="PANTHER" id="PTHR21274">
    <property type="entry name" value="MECKELIN"/>
    <property type="match status" value="1"/>
</dbReference>
<dbReference type="PANTHER" id="PTHR21274:SF2">
    <property type="entry name" value="MECKELIN"/>
    <property type="match status" value="1"/>
</dbReference>
<dbReference type="InterPro" id="IPR019170">
    <property type="entry name" value="Meckelin"/>
</dbReference>
<gene>
    <name evidence="1" type="ORF">AB205_0142270</name>
</gene>
<proteinExistence type="predicted"/>
<protein>
    <submittedName>
        <fullName evidence="1">Uncharacterized protein</fullName>
    </submittedName>
</protein>
<reference evidence="2" key="1">
    <citation type="journal article" date="2017" name="Nat. Commun.">
        <title>The North American bullfrog draft genome provides insight into hormonal regulation of long noncoding RNA.</title>
        <authorList>
            <person name="Hammond S.A."/>
            <person name="Warren R.L."/>
            <person name="Vandervalk B.P."/>
            <person name="Kucuk E."/>
            <person name="Khan H."/>
            <person name="Gibb E.A."/>
            <person name="Pandoh P."/>
            <person name="Kirk H."/>
            <person name="Zhao Y."/>
            <person name="Jones M."/>
            <person name="Mungall A.J."/>
            <person name="Coope R."/>
            <person name="Pleasance S."/>
            <person name="Moore R.A."/>
            <person name="Holt R.A."/>
            <person name="Round J.M."/>
            <person name="Ohora S."/>
            <person name="Walle B.V."/>
            <person name="Veldhoen N."/>
            <person name="Helbing C.C."/>
            <person name="Birol I."/>
        </authorList>
    </citation>
    <scope>NUCLEOTIDE SEQUENCE [LARGE SCALE GENOMIC DNA]</scope>
</reference>
<reference evidence="1" key="2">
    <citation type="submission" date="2017-08" db="EMBL/GenBank/DDBJ databases">
        <title>Assembly of the North American Bullfrog Genome.</title>
        <authorList>
            <person name="Warren R.L."/>
            <person name="Vandervalk B.P."/>
            <person name="Kucuk E."/>
            <person name="Birol I."/>
            <person name="Helbing C."/>
            <person name="Pandoh P."/>
            <person name="Behsaz B."/>
            <person name="Mohamadi H."/>
            <person name="Chu J."/>
            <person name="Jackman S."/>
            <person name="Hammond S.A."/>
            <person name="Veldhoen N."/>
            <person name="Kirk H."/>
            <person name="Zhao Y."/>
            <person name="Coope R."/>
            <person name="Pleasance S."/>
            <person name="Moore R."/>
            <person name="Holt R."/>
        </authorList>
    </citation>
    <scope>NUCLEOTIDE SEQUENCE</scope>
    <source>
        <strain evidence="1">Bruno</strain>
        <tissue evidence="1">Liver</tissue>
    </source>
</reference>